<keyword evidence="3" id="KW-1185">Reference proteome</keyword>
<dbReference type="CDD" id="cd03784">
    <property type="entry name" value="GT1_Gtf-like"/>
    <property type="match status" value="1"/>
</dbReference>
<accession>A0ABM7PXP1</accession>
<dbReference type="InterPro" id="IPR010610">
    <property type="entry name" value="EryCIII-like_C"/>
</dbReference>
<evidence type="ECO:0000259" key="1">
    <source>
        <dbReference type="Pfam" id="PF06722"/>
    </source>
</evidence>
<dbReference type="RefSeq" id="WP_229229661.1">
    <property type="nucleotide sequence ID" value="NZ_AP024525.1"/>
</dbReference>
<feature type="domain" description="Erythromycin biosynthesis protein CIII-like C-terminal" evidence="1">
    <location>
        <begin position="309"/>
        <end position="409"/>
    </location>
</feature>
<dbReference type="PANTHER" id="PTHR48050">
    <property type="entry name" value="STEROL 3-BETA-GLUCOSYLTRANSFERASE"/>
    <property type="match status" value="1"/>
</dbReference>
<dbReference type="SUPFAM" id="SSF53756">
    <property type="entry name" value="UDP-Glycosyltransferase/glycogen phosphorylase"/>
    <property type="match status" value="1"/>
</dbReference>
<keyword evidence="2" id="KW-0808">Transferase</keyword>
<gene>
    <name evidence="2" type="ORF">SCMU_27350</name>
</gene>
<dbReference type="PANTHER" id="PTHR48050:SF13">
    <property type="entry name" value="STEROL 3-BETA-GLUCOSYLTRANSFERASE UGT80A2"/>
    <property type="match status" value="1"/>
</dbReference>
<organism evidence="2 3">
    <name type="scientific">Sinomonas cyclohexanicum</name>
    <name type="common">Corynebacterium cyclohexanicum</name>
    <dbReference type="NCBI Taxonomy" id="322009"/>
    <lineage>
        <taxon>Bacteria</taxon>
        <taxon>Bacillati</taxon>
        <taxon>Actinomycetota</taxon>
        <taxon>Actinomycetes</taxon>
        <taxon>Micrococcales</taxon>
        <taxon>Micrococcaceae</taxon>
        <taxon>Sinomonas</taxon>
    </lineage>
</organism>
<proteinExistence type="predicted"/>
<sequence length="430" mass="44147">MGTVLVASMPFAGHVHPVAAIAGELVRRGHDVLAYTGAKYAERFEAVGARPWLWHSAPDFDDLAIGETFPSIGDGRGLRAILGNIRDLFIGTAAAQAHDVAGLAKAARPDAVVADCLCLGPGLWAQREGVPWAGISLVPLSAHNPWGPPPGAPLLPARGGAAAVRNRALAAALAAGPGRAMRALVNRQRARAGLGPTPRPGLDSVYSELLTIAQGIPELEYPRPEPVPGVELIGQLVPPSAGALPEWWGQWPADAPVVHVTQGTFNVDPSELLRPALAGLTDGAAAAIGRRPAVVLATGGGKGFGDPGGLPRGAFAADFLPYARILKDVSAVVSNGGYGTVLAALGAGVPLVIAGAAIDKPDIARRVAWAGIDLKTGRPSPVQVRDAVARVLGDPAYRRRARELAASIRAAGGTARAVDLVDERLLNAGT</sequence>
<dbReference type="InterPro" id="IPR050426">
    <property type="entry name" value="Glycosyltransferase_28"/>
</dbReference>
<dbReference type="Proteomes" id="UP001319861">
    <property type="component" value="Chromosome"/>
</dbReference>
<dbReference type="EMBL" id="AP024525">
    <property type="protein sequence ID" value="BCT76893.1"/>
    <property type="molecule type" value="Genomic_DNA"/>
</dbReference>
<protein>
    <submittedName>
        <fullName evidence="2">Glycosyl transferase</fullName>
    </submittedName>
</protein>
<dbReference type="GO" id="GO:0016740">
    <property type="term" value="F:transferase activity"/>
    <property type="evidence" value="ECO:0007669"/>
    <property type="project" value="UniProtKB-KW"/>
</dbReference>
<name>A0ABM7PXP1_SINCY</name>
<reference evidence="2 3" key="1">
    <citation type="journal article" date="2021" name="J. Biosci. Bioeng.">
        <title>Identification and characterization of a chc gene cluster responsible for the aromatization pathway of cyclohexanecarboxylate degradation in Sinomonas cyclohexanicum ATCC 51369.</title>
        <authorList>
            <person name="Yamamoto T."/>
            <person name="Hasegawa Y."/>
            <person name="Lau P.C.K."/>
            <person name="Iwaki H."/>
        </authorList>
    </citation>
    <scope>NUCLEOTIDE SEQUENCE [LARGE SCALE GENOMIC DNA]</scope>
    <source>
        <strain evidence="2 3">ATCC 51369</strain>
    </source>
</reference>
<dbReference type="InterPro" id="IPR002213">
    <property type="entry name" value="UDP_glucos_trans"/>
</dbReference>
<dbReference type="Gene3D" id="3.40.50.2000">
    <property type="entry name" value="Glycogen Phosphorylase B"/>
    <property type="match status" value="2"/>
</dbReference>
<evidence type="ECO:0000313" key="2">
    <source>
        <dbReference type="EMBL" id="BCT76893.1"/>
    </source>
</evidence>
<evidence type="ECO:0000313" key="3">
    <source>
        <dbReference type="Proteomes" id="UP001319861"/>
    </source>
</evidence>
<dbReference type="Pfam" id="PF06722">
    <property type="entry name" value="EryCIII-like_C"/>
    <property type="match status" value="1"/>
</dbReference>